<evidence type="ECO:0000313" key="2">
    <source>
        <dbReference type="EMBL" id="RHI21783.1"/>
    </source>
</evidence>
<dbReference type="AlphaFoldDB" id="A0A414ZKX1"/>
<protein>
    <submittedName>
        <fullName evidence="2">Adenylate/guanylate cyclase domain-containing protein</fullName>
    </submittedName>
</protein>
<dbReference type="Pfam" id="PF00211">
    <property type="entry name" value="Guanylate_cyc"/>
    <property type="match status" value="1"/>
</dbReference>
<comment type="caution">
    <text evidence="2">The sequence shown here is derived from an EMBL/GenBank/DDBJ whole genome shotgun (WGS) entry which is preliminary data.</text>
</comment>
<feature type="domain" description="Guanylate cyclase" evidence="1">
    <location>
        <begin position="59"/>
        <end position="200"/>
    </location>
</feature>
<dbReference type="EMBL" id="QRKN01000006">
    <property type="protein sequence ID" value="RHI21783.1"/>
    <property type="molecule type" value="Genomic_DNA"/>
</dbReference>
<gene>
    <name evidence="2" type="ORF">DW172_08935</name>
</gene>
<name>A0A414ZKX1_9FIRM</name>
<dbReference type="SUPFAM" id="SSF55073">
    <property type="entry name" value="Nucleotide cyclase"/>
    <property type="match status" value="1"/>
</dbReference>
<dbReference type="InterPro" id="IPR001054">
    <property type="entry name" value="A/G_cyclase"/>
</dbReference>
<dbReference type="Proteomes" id="UP000285865">
    <property type="component" value="Unassembled WGS sequence"/>
</dbReference>
<dbReference type="GO" id="GO:0035556">
    <property type="term" value="P:intracellular signal transduction"/>
    <property type="evidence" value="ECO:0007669"/>
    <property type="project" value="InterPro"/>
</dbReference>
<dbReference type="RefSeq" id="WP_118257686.1">
    <property type="nucleotide sequence ID" value="NZ_QRKN01000006.1"/>
</dbReference>
<evidence type="ECO:0000259" key="1">
    <source>
        <dbReference type="PROSITE" id="PS50125"/>
    </source>
</evidence>
<proteinExistence type="predicted"/>
<dbReference type="CDD" id="cd07302">
    <property type="entry name" value="CHD"/>
    <property type="match status" value="1"/>
</dbReference>
<dbReference type="PROSITE" id="PS50125">
    <property type="entry name" value="GUANYLATE_CYCLASE_2"/>
    <property type="match status" value="1"/>
</dbReference>
<accession>A0A414ZKX1</accession>
<dbReference type="GO" id="GO:0009190">
    <property type="term" value="P:cyclic nucleotide biosynthetic process"/>
    <property type="evidence" value="ECO:0007669"/>
    <property type="project" value="InterPro"/>
</dbReference>
<organism evidence="2 3">
    <name type="scientific">Agathobacter rectalis</name>
    <dbReference type="NCBI Taxonomy" id="39491"/>
    <lineage>
        <taxon>Bacteria</taxon>
        <taxon>Bacillati</taxon>
        <taxon>Bacillota</taxon>
        <taxon>Clostridia</taxon>
        <taxon>Lachnospirales</taxon>
        <taxon>Lachnospiraceae</taxon>
        <taxon>Agathobacter</taxon>
    </lineage>
</organism>
<reference evidence="2 3" key="1">
    <citation type="submission" date="2018-08" db="EMBL/GenBank/DDBJ databases">
        <title>A genome reference for cultivated species of the human gut microbiota.</title>
        <authorList>
            <person name="Zou Y."/>
            <person name="Xue W."/>
            <person name="Luo G."/>
        </authorList>
    </citation>
    <scope>NUCLEOTIDE SEQUENCE [LARGE SCALE GENOMIC DNA]</scope>
    <source>
        <strain evidence="2 3">AM16-11</strain>
    </source>
</reference>
<dbReference type="Gene3D" id="3.30.70.1230">
    <property type="entry name" value="Nucleotide cyclase"/>
    <property type="match status" value="1"/>
</dbReference>
<dbReference type="InterPro" id="IPR029787">
    <property type="entry name" value="Nucleotide_cyclase"/>
</dbReference>
<sequence length="242" mass="26787">MAIDIDSIYQNTYKHYLQAKSNIIEKAVFEHRADAISDVIPGFEADKLEFGSYDKENFAVLFVDMRRSTQRAQTVGAEKTFLTMHVFLTALLEVVKYYHGKVIDIMGDGLMVFWGGAVAREEDNMVKSLAVQNAGLCGRDMLKIRGSVINRIIEDEQLGPKVSIGVGVTFDSVIVTKIGIADSYDVKAFGDCINVASHYAGQTENKVKVSKKVKYEWPSSKGGRIRFTLAGDDGAYYLESGS</sequence>
<evidence type="ECO:0000313" key="3">
    <source>
        <dbReference type="Proteomes" id="UP000285865"/>
    </source>
</evidence>
<dbReference type="GO" id="GO:0004016">
    <property type="term" value="F:adenylate cyclase activity"/>
    <property type="evidence" value="ECO:0007669"/>
    <property type="project" value="UniProtKB-ARBA"/>
</dbReference>